<evidence type="ECO:0000313" key="3">
    <source>
        <dbReference type="EMBL" id="SMF82426.1"/>
    </source>
</evidence>
<keyword evidence="4" id="KW-1185">Reference proteome</keyword>
<feature type="transmembrane region" description="Helical" evidence="1">
    <location>
        <begin position="191"/>
        <end position="209"/>
    </location>
</feature>
<protein>
    <submittedName>
        <fullName evidence="3">Amino acid transporters</fullName>
    </submittedName>
</protein>
<accession>A0A1X7HAS6</accession>
<dbReference type="EMBL" id="LT840184">
    <property type="protein sequence ID" value="SMF82426.1"/>
    <property type="molecule type" value="Genomic_DNA"/>
</dbReference>
<feature type="transmembrane region" description="Helical" evidence="1">
    <location>
        <begin position="120"/>
        <end position="138"/>
    </location>
</feature>
<dbReference type="AlphaFoldDB" id="A0A1X7HAS6"/>
<evidence type="ECO:0000256" key="1">
    <source>
        <dbReference type="SAM" id="Phobius"/>
    </source>
</evidence>
<feature type="transmembrane region" description="Helical" evidence="1">
    <location>
        <begin position="69"/>
        <end position="99"/>
    </location>
</feature>
<dbReference type="STRING" id="1313296.SAMN05661091_2179"/>
<evidence type="ECO:0000313" key="4">
    <source>
        <dbReference type="Proteomes" id="UP000192940"/>
    </source>
</evidence>
<dbReference type="InterPro" id="IPR025403">
    <property type="entry name" value="TgpA-like_C"/>
</dbReference>
<feature type="transmembrane region" description="Helical" evidence="1">
    <location>
        <begin position="144"/>
        <end position="163"/>
    </location>
</feature>
<dbReference type="Proteomes" id="UP000192940">
    <property type="component" value="Chromosome I"/>
</dbReference>
<keyword evidence="1" id="KW-0472">Membrane</keyword>
<evidence type="ECO:0000259" key="2">
    <source>
        <dbReference type="Pfam" id="PF13559"/>
    </source>
</evidence>
<dbReference type="Pfam" id="PF13559">
    <property type="entry name" value="DUF4129"/>
    <property type="match status" value="1"/>
</dbReference>
<organism evidence="3 4">
    <name type="scientific">Paenibacillus uliginis N3/975</name>
    <dbReference type="NCBI Taxonomy" id="1313296"/>
    <lineage>
        <taxon>Bacteria</taxon>
        <taxon>Bacillati</taxon>
        <taxon>Bacillota</taxon>
        <taxon>Bacilli</taxon>
        <taxon>Bacillales</taxon>
        <taxon>Paenibacillaceae</taxon>
        <taxon>Paenibacillus</taxon>
    </lineage>
</organism>
<feature type="transmembrane region" description="Helical" evidence="1">
    <location>
        <begin position="12"/>
        <end position="33"/>
    </location>
</feature>
<sequence>MKSMLKDLPRAIGQGMVECLLFFPVLYIPMVYLLPKSFMIIWSVVLILGYAAGFAGSRLFKLNTFVKTGLWACVLAIVVSISLLGTSLALLVTVPSLIVACYRGARMEQISWSIMFPGQYFLIGLIVYGVSSFVLSFIVLLKPFLSVLTLAGALALIVTLFIVNRKSVEEQTLPGSEVPVIEQRVLRYNRGMIIILLLIIGVIVLFSQLQQWLAGLGRSIASWISGLLSTSPEESEPLQQNLPGENNMPFPEEISSPPAWIKFIEQLAFYAFYILAAALIVFLLYRFAKSLPGLLRKMSAWLNRLMSRSPQNVAVLGYEDEEIEIEHEKASKLFKRLLKGLGVNRPFHKNDESGDNAARIRQIYRRILTRKIREGYKWQPSHTPRETEQDLKAWKEAEESMSEGFISLYEQARYGDRSIRDDELHNKLKKFNRK</sequence>
<dbReference type="RefSeq" id="WP_208919142.1">
    <property type="nucleotide sequence ID" value="NZ_LT840184.1"/>
</dbReference>
<name>A0A1X7HAS6_9BACL</name>
<feature type="transmembrane region" description="Helical" evidence="1">
    <location>
        <begin position="40"/>
        <end position="57"/>
    </location>
</feature>
<reference evidence="3 4" key="1">
    <citation type="submission" date="2017-04" db="EMBL/GenBank/DDBJ databases">
        <authorList>
            <person name="Afonso C.L."/>
            <person name="Miller P.J."/>
            <person name="Scott M.A."/>
            <person name="Spackman E."/>
            <person name="Goraichik I."/>
            <person name="Dimitrov K.M."/>
            <person name="Suarez D.L."/>
            <person name="Swayne D.E."/>
        </authorList>
    </citation>
    <scope>NUCLEOTIDE SEQUENCE [LARGE SCALE GENOMIC DNA]</scope>
    <source>
        <strain evidence="3 4">N3/975</strain>
    </source>
</reference>
<gene>
    <name evidence="3" type="ORF">SAMN05661091_2179</name>
</gene>
<keyword evidence="1" id="KW-1133">Transmembrane helix</keyword>
<proteinExistence type="predicted"/>
<keyword evidence="1" id="KW-0812">Transmembrane</keyword>
<feature type="domain" description="Protein-glutamine gamma-glutamyltransferase-like C-terminal" evidence="2">
    <location>
        <begin position="364"/>
        <end position="424"/>
    </location>
</feature>
<feature type="transmembrane region" description="Helical" evidence="1">
    <location>
        <begin position="267"/>
        <end position="288"/>
    </location>
</feature>